<dbReference type="AlphaFoldDB" id="A0A921IMC5"/>
<comment type="caution">
    <text evidence="2">The sequence shown here is derived from an EMBL/GenBank/DDBJ whole genome shotgun (WGS) entry which is preliminary data.</text>
</comment>
<feature type="transmembrane region" description="Helical" evidence="1">
    <location>
        <begin position="451"/>
        <end position="475"/>
    </location>
</feature>
<keyword evidence="1" id="KW-0472">Membrane</keyword>
<reference evidence="2" key="1">
    <citation type="journal article" date="2021" name="PeerJ">
        <title>Extensive microbial diversity within the chicken gut microbiome revealed by metagenomics and culture.</title>
        <authorList>
            <person name="Gilroy R."/>
            <person name="Ravi A."/>
            <person name="Getino M."/>
            <person name="Pursley I."/>
            <person name="Horton D.L."/>
            <person name="Alikhan N.F."/>
            <person name="Baker D."/>
            <person name="Gharbi K."/>
            <person name="Hall N."/>
            <person name="Watson M."/>
            <person name="Adriaenssens E.M."/>
            <person name="Foster-Nyarko E."/>
            <person name="Jarju S."/>
            <person name="Secka A."/>
            <person name="Antonio M."/>
            <person name="Oren A."/>
            <person name="Chaudhuri R.R."/>
            <person name="La Ragione R."/>
            <person name="Hildebrand F."/>
            <person name="Pallen M.J."/>
        </authorList>
    </citation>
    <scope>NUCLEOTIDE SEQUENCE</scope>
    <source>
        <strain evidence="2">ChiBcec21-2208</strain>
    </source>
</reference>
<feature type="transmembrane region" description="Helical" evidence="1">
    <location>
        <begin position="227"/>
        <end position="258"/>
    </location>
</feature>
<evidence type="ECO:0000313" key="3">
    <source>
        <dbReference type="Proteomes" id="UP000782880"/>
    </source>
</evidence>
<keyword evidence="1" id="KW-0812">Transmembrane</keyword>
<feature type="transmembrane region" description="Helical" evidence="1">
    <location>
        <begin position="144"/>
        <end position="161"/>
    </location>
</feature>
<evidence type="ECO:0000313" key="2">
    <source>
        <dbReference type="EMBL" id="HJG29566.1"/>
    </source>
</evidence>
<name>A0A921IMC5_9FIRM</name>
<sequence length="543" mass="60935">MIRPNKRLVGEGIAAVLWCLLTLATDRLFFRYDWQTPAFFVYKALFVLLAFAVIHGAVTLVGNLRRGDAFTRRWLQWTLPYLAVSLVVLLIVWPGCWGCDDLGVLQMARTLQASPWQHFLTSGAFILSLMFLPLPGGLVLIQNLLISGMVGCFLAAAETLARARLRKAPARGWFAVLYLPFLLPPVLLHNMQPFRTTWSAWCELFTVFLPVWWYFDGQRVTKKKLAVLAVLGILTAAWRSECIYYLAALPVLLAVLVFKKLVRPAAAVVCTAVMVAGTLACNAYNNHLLVEPWLYQRVALCYQTAALVQDADPVEDAEALALIDPIFDVQACRDLSTLHGAELRSAVSRDTTYLTEEDWDACKKGIVQLALKYPGSLLRERLGVFRGTVEQRETESNQKLVFAATVLLYTAEPESWDESQADFFQNSAAVMPLNRPLREDFIMALSYSTDFLGGALNVTWLMVPSFVLLLAAVLVSLVRRRWMIFFAAGALFVRIPLVFLTAPDTYFMYYLAPFMAGYAVAAAGLLYGILWQKKKKEERGNLQ</sequence>
<accession>A0A921IMC5</accession>
<evidence type="ECO:0000256" key="1">
    <source>
        <dbReference type="SAM" id="Phobius"/>
    </source>
</evidence>
<dbReference type="EMBL" id="DYVE01000333">
    <property type="protein sequence ID" value="HJG29566.1"/>
    <property type="molecule type" value="Genomic_DNA"/>
</dbReference>
<dbReference type="Proteomes" id="UP000782880">
    <property type="component" value="Unassembled WGS sequence"/>
</dbReference>
<proteinExistence type="predicted"/>
<feature type="transmembrane region" description="Helical" evidence="1">
    <location>
        <begin position="198"/>
        <end position="215"/>
    </location>
</feature>
<organism evidence="2 3">
    <name type="scientific">Subdoligranulum variabile</name>
    <dbReference type="NCBI Taxonomy" id="214851"/>
    <lineage>
        <taxon>Bacteria</taxon>
        <taxon>Bacillati</taxon>
        <taxon>Bacillota</taxon>
        <taxon>Clostridia</taxon>
        <taxon>Eubacteriales</taxon>
        <taxon>Oscillospiraceae</taxon>
        <taxon>Subdoligranulum</taxon>
    </lineage>
</organism>
<reference evidence="2" key="2">
    <citation type="submission" date="2021-09" db="EMBL/GenBank/DDBJ databases">
        <authorList>
            <person name="Gilroy R."/>
        </authorList>
    </citation>
    <scope>NUCLEOTIDE SEQUENCE</scope>
    <source>
        <strain evidence="2">ChiBcec21-2208</strain>
    </source>
</reference>
<gene>
    <name evidence="2" type="ORF">K8V20_13090</name>
</gene>
<feature type="transmembrane region" description="Helical" evidence="1">
    <location>
        <begin position="40"/>
        <end position="62"/>
    </location>
</feature>
<keyword evidence="1" id="KW-1133">Transmembrane helix</keyword>
<feature type="transmembrane region" description="Helical" evidence="1">
    <location>
        <begin position="173"/>
        <end position="191"/>
    </location>
</feature>
<protein>
    <submittedName>
        <fullName evidence="2">Uncharacterized protein</fullName>
    </submittedName>
</protein>
<feature type="transmembrane region" description="Helical" evidence="1">
    <location>
        <begin position="507"/>
        <end position="530"/>
    </location>
</feature>
<feature type="transmembrane region" description="Helical" evidence="1">
    <location>
        <begin position="74"/>
        <end position="95"/>
    </location>
</feature>
<feature type="transmembrane region" description="Helical" evidence="1">
    <location>
        <begin position="482"/>
        <end position="501"/>
    </location>
</feature>